<evidence type="ECO:0000256" key="4">
    <source>
        <dbReference type="ARBA" id="ARBA00022630"/>
    </source>
</evidence>
<keyword evidence="15" id="KW-1185">Reference proteome</keyword>
<comment type="similarity">
    <text evidence="3 10">Belongs to the acyl-CoA dehydrogenase family.</text>
</comment>
<dbReference type="Pfam" id="PF00441">
    <property type="entry name" value="Acyl-CoA_dh_1"/>
    <property type="match status" value="1"/>
</dbReference>
<evidence type="ECO:0000256" key="3">
    <source>
        <dbReference type="ARBA" id="ARBA00009347"/>
    </source>
</evidence>
<reference evidence="15" key="1">
    <citation type="journal article" date="2019" name="Int. J. Syst. Evol. Microbiol.">
        <title>The Global Catalogue of Microorganisms (GCM) 10K type strain sequencing project: providing services to taxonomists for standard genome sequencing and annotation.</title>
        <authorList>
            <consortium name="The Broad Institute Genomics Platform"/>
            <consortium name="The Broad Institute Genome Sequencing Center for Infectious Disease"/>
            <person name="Wu L."/>
            <person name="Ma J."/>
        </authorList>
    </citation>
    <scope>NUCLEOTIDE SEQUENCE [LARGE SCALE GENOMIC DNA]</scope>
    <source>
        <strain evidence="15">ICMP 19430</strain>
    </source>
</reference>
<accession>A0ABW2RUI1</accession>
<dbReference type="Pfam" id="PF02770">
    <property type="entry name" value="Acyl-CoA_dh_M"/>
    <property type="match status" value="1"/>
</dbReference>
<dbReference type="Proteomes" id="UP001596484">
    <property type="component" value="Unassembled WGS sequence"/>
</dbReference>
<proteinExistence type="inferred from homology"/>
<dbReference type="SUPFAM" id="SSF56645">
    <property type="entry name" value="Acyl-CoA dehydrogenase NM domain-like"/>
    <property type="match status" value="1"/>
</dbReference>
<keyword evidence="6 10" id="KW-0560">Oxidoreductase</keyword>
<evidence type="ECO:0000259" key="12">
    <source>
        <dbReference type="Pfam" id="PF02770"/>
    </source>
</evidence>
<dbReference type="InterPro" id="IPR037069">
    <property type="entry name" value="AcylCoA_DH/ox_N_sf"/>
</dbReference>
<organism evidence="14 15">
    <name type="scientific">Rhodococcus daqingensis</name>
    <dbReference type="NCBI Taxonomy" id="2479363"/>
    <lineage>
        <taxon>Bacteria</taxon>
        <taxon>Bacillati</taxon>
        <taxon>Actinomycetota</taxon>
        <taxon>Actinomycetes</taxon>
        <taxon>Mycobacteriales</taxon>
        <taxon>Nocardiaceae</taxon>
        <taxon>Rhodococcus</taxon>
    </lineage>
</organism>
<feature type="domain" description="Acyl-CoA dehydrogenase/oxidase C-terminal" evidence="11">
    <location>
        <begin position="239"/>
        <end position="380"/>
    </location>
</feature>
<evidence type="ECO:0000256" key="8">
    <source>
        <dbReference type="ARBA" id="ARBA00040394"/>
    </source>
</evidence>
<protein>
    <recommendedName>
        <fullName evidence="8">Acyl-[acyl-carrier-protein] dehydrogenase MbtN</fullName>
    </recommendedName>
    <alternativeName>
        <fullName evidence="9">Mycobactin synthase protein N</fullName>
    </alternativeName>
</protein>
<evidence type="ECO:0000313" key="14">
    <source>
        <dbReference type="EMBL" id="MFC7447216.1"/>
    </source>
</evidence>
<evidence type="ECO:0000259" key="11">
    <source>
        <dbReference type="Pfam" id="PF00441"/>
    </source>
</evidence>
<dbReference type="InterPro" id="IPR036250">
    <property type="entry name" value="AcylCo_DH-like_C"/>
</dbReference>
<dbReference type="SUPFAM" id="SSF47203">
    <property type="entry name" value="Acyl-CoA dehydrogenase C-terminal domain-like"/>
    <property type="match status" value="1"/>
</dbReference>
<keyword evidence="4 10" id="KW-0285">Flavoprotein</keyword>
<dbReference type="InterPro" id="IPR050741">
    <property type="entry name" value="Acyl-CoA_dehydrogenase"/>
</dbReference>
<dbReference type="PANTHER" id="PTHR48083">
    <property type="entry name" value="MEDIUM-CHAIN SPECIFIC ACYL-COA DEHYDROGENASE, MITOCHONDRIAL-RELATED"/>
    <property type="match status" value="1"/>
</dbReference>
<evidence type="ECO:0000256" key="7">
    <source>
        <dbReference type="ARBA" id="ARBA00037085"/>
    </source>
</evidence>
<dbReference type="InterPro" id="IPR046373">
    <property type="entry name" value="Acyl-CoA_Oxase/DH_mid-dom_sf"/>
</dbReference>
<dbReference type="PANTHER" id="PTHR48083:SF20">
    <property type="entry name" value="LONG-CHAIN SPECIFIC ACYL-COA DEHYDROGENASE, MITOCHONDRIAL"/>
    <property type="match status" value="1"/>
</dbReference>
<dbReference type="PROSITE" id="PS00073">
    <property type="entry name" value="ACYL_COA_DH_2"/>
    <property type="match status" value="1"/>
</dbReference>
<evidence type="ECO:0000256" key="6">
    <source>
        <dbReference type="ARBA" id="ARBA00023002"/>
    </source>
</evidence>
<dbReference type="InterPro" id="IPR013786">
    <property type="entry name" value="AcylCoA_DH/ox_N"/>
</dbReference>
<evidence type="ECO:0000259" key="13">
    <source>
        <dbReference type="Pfam" id="PF02771"/>
    </source>
</evidence>
<sequence>MQRTIFTEDHDAFRESVRQFIAKEITPNLPEWEDAGCIPRDFYYKTAEIGINGLQVPEQYGGGGIDSFLFNTVVYEEIGYAAASLGGFQVHLNTVLPYFLEYANEEQRRRWFPGFADGSLVSSIAMTEPGIGSDLAGVATTAVRDGDHYVLNGNKTFITGGIGADLVIVVARTSKDAENRRNGLSLLVVEGDMPGFLRGRNLHKIGIKSSDTAELTFDNVRVPVANLLGEEGGAFAMLGHNLPQERLSIAITAQATATAAMNLAIEYAQERMVFGKPLAGFQNTKFVLAECATELQAGQSMIDQALVALDGRTLTPADAAKVKLFCTEMQARVIDKCLQLHGGYGYMTEYPIARLYTDARVTRIYGGTSEVMKSVISKSLGI</sequence>
<comment type="cofactor">
    <cofactor evidence="1 10">
        <name>FAD</name>
        <dbReference type="ChEBI" id="CHEBI:57692"/>
    </cofactor>
</comment>
<evidence type="ECO:0000256" key="9">
    <source>
        <dbReference type="ARBA" id="ARBA00042660"/>
    </source>
</evidence>
<evidence type="ECO:0000256" key="1">
    <source>
        <dbReference type="ARBA" id="ARBA00001974"/>
    </source>
</evidence>
<keyword evidence="5 10" id="KW-0274">FAD</keyword>
<evidence type="ECO:0000256" key="10">
    <source>
        <dbReference type="RuleBase" id="RU362125"/>
    </source>
</evidence>
<gene>
    <name evidence="14" type="ORF">ACFQS9_04840</name>
</gene>
<feature type="domain" description="Acyl-CoA dehydrogenase/oxidase N-terminal" evidence="13">
    <location>
        <begin position="7"/>
        <end position="118"/>
    </location>
</feature>
<dbReference type="InterPro" id="IPR009100">
    <property type="entry name" value="AcylCoA_DH/oxidase_NM_dom_sf"/>
</dbReference>
<dbReference type="RefSeq" id="WP_378402134.1">
    <property type="nucleotide sequence ID" value="NZ_JBHTCS010000009.1"/>
</dbReference>
<dbReference type="Gene3D" id="2.40.110.10">
    <property type="entry name" value="Butyryl-CoA Dehydrogenase, subunit A, domain 2"/>
    <property type="match status" value="1"/>
</dbReference>
<evidence type="ECO:0000313" key="15">
    <source>
        <dbReference type="Proteomes" id="UP001596484"/>
    </source>
</evidence>
<comment type="caution">
    <text evidence="14">The sequence shown here is derived from an EMBL/GenBank/DDBJ whole genome shotgun (WGS) entry which is preliminary data.</text>
</comment>
<dbReference type="PIRSF" id="PIRSF016578">
    <property type="entry name" value="HsaA"/>
    <property type="match status" value="1"/>
</dbReference>
<dbReference type="InterPro" id="IPR009075">
    <property type="entry name" value="AcylCo_DH/oxidase_C"/>
</dbReference>
<dbReference type="Gene3D" id="1.20.140.10">
    <property type="entry name" value="Butyryl-CoA Dehydrogenase, subunit A, domain 3"/>
    <property type="match status" value="1"/>
</dbReference>
<comment type="pathway">
    <text evidence="2">Siderophore biosynthesis; mycobactin biosynthesis.</text>
</comment>
<feature type="domain" description="Acyl-CoA oxidase/dehydrogenase middle" evidence="12">
    <location>
        <begin position="123"/>
        <end position="220"/>
    </location>
</feature>
<comment type="function">
    <text evidence="7">Catalyzes the dehydrogenation at the alpha-beta position of ACP-bound acyl chains. This results in the introduction of a double bond in the lipidic chain, which is further transferred to the epsilon-amino group of lysine residue in the mycobactin core by MbtK.</text>
</comment>
<evidence type="ECO:0000256" key="5">
    <source>
        <dbReference type="ARBA" id="ARBA00022827"/>
    </source>
</evidence>
<dbReference type="EMBL" id="JBHTCS010000009">
    <property type="protein sequence ID" value="MFC7447216.1"/>
    <property type="molecule type" value="Genomic_DNA"/>
</dbReference>
<evidence type="ECO:0000256" key="2">
    <source>
        <dbReference type="ARBA" id="ARBA00005102"/>
    </source>
</evidence>
<dbReference type="Gene3D" id="1.10.540.10">
    <property type="entry name" value="Acyl-CoA dehydrogenase/oxidase, N-terminal domain"/>
    <property type="match status" value="1"/>
</dbReference>
<dbReference type="InterPro" id="IPR006089">
    <property type="entry name" value="Acyl-CoA_DH_CS"/>
</dbReference>
<dbReference type="InterPro" id="IPR006091">
    <property type="entry name" value="Acyl-CoA_Oxase/DH_mid-dom"/>
</dbReference>
<name>A0ABW2RUI1_9NOCA</name>
<dbReference type="Pfam" id="PF02771">
    <property type="entry name" value="Acyl-CoA_dh_N"/>
    <property type="match status" value="1"/>
</dbReference>